<gene>
    <name evidence="1" type="ORF">EZS28_050035</name>
</gene>
<reference evidence="1 2" key="1">
    <citation type="submission" date="2019-03" db="EMBL/GenBank/DDBJ databases">
        <title>Single cell metagenomics reveals metabolic interactions within the superorganism composed of flagellate Streblomastix strix and complex community of Bacteroidetes bacteria on its surface.</title>
        <authorList>
            <person name="Treitli S.C."/>
            <person name="Kolisko M."/>
            <person name="Husnik F."/>
            <person name="Keeling P."/>
            <person name="Hampl V."/>
        </authorList>
    </citation>
    <scope>NUCLEOTIDE SEQUENCE [LARGE SCALE GENOMIC DNA]</scope>
    <source>
        <strain evidence="1">ST1C</strain>
    </source>
</reference>
<proteinExistence type="predicted"/>
<dbReference type="Proteomes" id="UP000324800">
    <property type="component" value="Unassembled WGS sequence"/>
</dbReference>
<evidence type="ECO:0000313" key="1">
    <source>
        <dbReference type="EMBL" id="KAA6354438.1"/>
    </source>
</evidence>
<name>A0A5J4T889_9EUKA</name>
<feature type="non-terminal residue" evidence="1">
    <location>
        <position position="1"/>
    </location>
</feature>
<accession>A0A5J4T889</accession>
<protein>
    <submittedName>
        <fullName evidence="1">Uncharacterized protein</fullName>
    </submittedName>
</protein>
<comment type="caution">
    <text evidence="1">The sequence shown here is derived from an EMBL/GenBank/DDBJ whole genome shotgun (WGS) entry which is preliminary data.</text>
</comment>
<dbReference type="EMBL" id="SNRW01036327">
    <property type="protein sequence ID" value="KAA6354438.1"/>
    <property type="molecule type" value="Genomic_DNA"/>
</dbReference>
<evidence type="ECO:0000313" key="2">
    <source>
        <dbReference type="Proteomes" id="UP000324800"/>
    </source>
</evidence>
<dbReference type="AlphaFoldDB" id="A0A5J4T889"/>
<organism evidence="1 2">
    <name type="scientific">Streblomastix strix</name>
    <dbReference type="NCBI Taxonomy" id="222440"/>
    <lineage>
        <taxon>Eukaryota</taxon>
        <taxon>Metamonada</taxon>
        <taxon>Preaxostyla</taxon>
        <taxon>Oxymonadida</taxon>
        <taxon>Streblomastigidae</taxon>
        <taxon>Streblomastix</taxon>
    </lineage>
</organism>
<sequence>SLALYYQYYCYCYQYYLNNIYEEDEGEEALDDVCEEDEYYVNED</sequence>